<reference evidence="1 2" key="1">
    <citation type="journal article" date="2020" name="Sci. Rep.">
        <title>A novel cyanobacterial geosmin producer, revising GeoA distribution and dispersion patterns in Bacteria.</title>
        <authorList>
            <person name="Churro C."/>
            <person name="Semedo-Aguiar A.P."/>
            <person name="Silva A.D."/>
            <person name="Pereira-Leal J.B."/>
            <person name="Leite R.B."/>
        </authorList>
    </citation>
    <scope>NUCLEOTIDE SEQUENCE [LARGE SCALE GENOMIC DNA]</scope>
    <source>
        <strain evidence="1 2">IPMA8</strain>
    </source>
</reference>
<organism evidence="1 2">
    <name type="scientific">Microcoleus asticus IPMA8</name>
    <dbReference type="NCBI Taxonomy" id="2563858"/>
    <lineage>
        <taxon>Bacteria</taxon>
        <taxon>Bacillati</taxon>
        <taxon>Cyanobacteriota</taxon>
        <taxon>Cyanophyceae</taxon>
        <taxon>Oscillatoriophycideae</taxon>
        <taxon>Oscillatoriales</taxon>
        <taxon>Microcoleaceae</taxon>
        <taxon>Microcoleus</taxon>
        <taxon>Microcoleus asticus</taxon>
    </lineage>
</organism>
<protein>
    <submittedName>
        <fullName evidence="1">Uncharacterized protein</fullName>
    </submittedName>
</protein>
<evidence type="ECO:0000313" key="1">
    <source>
        <dbReference type="EMBL" id="NQE36239.1"/>
    </source>
</evidence>
<comment type="caution">
    <text evidence="1">The sequence shown here is derived from an EMBL/GenBank/DDBJ whole genome shotgun (WGS) entry which is preliminary data.</text>
</comment>
<proteinExistence type="predicted"/>
<evidence type="ECO:0000313" key="2">
    <source>
        <dbReference type="Proteomes" id="UP000702425"/>
    </source>
</evidence>
<accession>A0ABX2D0R3</accession>
<dbReference type="EMBL" id="SRRZ01000078">
    <property type="protein sequence ID" value="NQE36239.1"/>
    <property type="molecule type" value="Genomic_DNA"/>
</dbReference>
<gene>
    <name evidence="1" type="ORF">E5S67_04002</name>
</gene>
<keyword evidence="2" id="KW-1185">Reference proteome</keyword>
<dbReference type="Proteomes" id="UP000702425">
    <property type="component" value="Unassembled WGS sequence"/>
</dbReference>
<sequence>MPFPYPDIIVGKRHCRVLTVGNINTDATGFYITNN</sequence>
<name>A0ABX2D0R3_9CYAN</name>